<dbReference type="EMBL" id="AWTC01000013">
    <property type="protein sequence ID" value="EST11140.1"/>
    <property type="molecule type" value="Genomic_DNA"/>
</dbReference>
<comment type="catalytic activity">
    <reaction evidence="8">
        <text>Hydrolysis of terminal non-reducing beta-D-fructofuranoside residues in beta-D-fructofuranosides.</text>
        <dbReference type="EC" id="3.2.1.26"/>
    </reaction>
</comment>
<evidence type="ECO:0000259" key="11">
    <source>
        <dbReference type="Pfam" id="PF08244"/>
    </source>
</evidence>
<evidence type="ECO:0000256" key="4">
    <source>
        <dbReference type="ARBA" id="ARBA00019623"/>
    </source>
</evidence>
<evidence type="ECO:0000256" key="3">
    <source>
        <dbReference type="ARBA" id="ARBA00012758"/>
    </source>
</evidence>
<evidence type="ECO:0000256" key="6">
    <source>
        <dbReference type="ARBA" id="ARBA00023295"/>
    </source>
</evidence>
<comment type="pathway">
    <text evidence="1 9">Glycan biosynthesis; sucrose metabolism.</text>
</comment>
<dbReference type="UniPathway" id="UPA00238"/>
<evidence type="ECO:0000313" key="13">
    <source>
        <dbReference type="Proteomes" id="UP000018296"/>
    </source>
</evidence>
<dbReference type="InterPro" id="IPR013320">
    <property type="entry name" value="ConA-like_dom_sf"/>
</dbReference>
<comment type="function">
    <text evidence="9">Enables the bacterium to metabolize sucrose as a sole carbon source.</text>
</comment>
<feature type="domain" description="Glycosyl hydrolase family 32 C-terminal" evidence="11">
    <location>
        <begin position="326"/>
        <end position="473"/>
    </location>
</feature>
<dbReference type="PANTHER" id="PTHR43101:SF1">
    <property type="entry name" value="BETA-FRUCTOSIDASE"/>
    <property type="match status" value="1"/>
</dbReference>
<dbReference type="SUPFAM" id="SSF75005">
    <property type="entry name" value="Arabinanase/levansucrase/invertase"/>
    <property type="match status" value="1"/>
</dbReference>
<evidence type="ECO:0000259" key="10">
    <source>
        <dbReference type="Pfam" id="PF00251"/>
    </source>
</evidence>
<dbReference type="GO" id="GO:0004564">
    <property type="term" value="F:beta-fructofuranosidase activity"/>
    <property type="evidence" value="ECO:0007669"/>
    <property type="project" value="UniProtKB-EC"/>
</dbReference>
<comment type="subcellular location">
    <subcellularLocation>
        <location evidence="9">Cytoplasm</location>
    </subcellularLocation>
</comment>
<evidence type="ECO:0000256" key="7">
    <source>
        <dbReference type="ARBA" id="ARBA00033367"/>
    </source>
</evidence>
<evidence type="ECO:0000256" key="5">
    <source>
        <dbReference type="ARBA" id="ARBA00022801"/>
    </source>
</evidence>
<dbReference type="RefSeq" id="WP_023510835.1">
    <property type="nucleotide sequence ID" value="NZ_AWTC01000013.1"/>
</dbReference>
<name>V6IVI1_9BACL</name>
<gene>
    <name evidence="12" type="ORF">P343_12980</name>
</gene>
<dbReference type="CDD" id="cd08996">
    <property type="entry name" value="GH32_FFase"/>
    <property type="match status" value="1"/>
</dbReference>
<reference evidence="12 13" key="1">
    <citation type="journal article" date="2013" name="Genome Announc.">
        <title>Genome Sequence of Sporolactobacillus laevolacticus DSM442, an Efficient Polymer-Grade D-Lactate Producer from Agricultural Waste Cottonseed as a Nitrogen Source.</title>
        <authorList>
            <person name="Wang H."/>
            <person name="Wang L."/>
            <person name="Ju J."/>
            <person name="Yu B."/>
            <person name="Ma Y."/>
        </authorList>
    </citation>
    <scope>NUCLEOTIDE SEQUENCE [LARGE SCALE GENOMIC DNA]</scope>
    <source>
        <strain evidence="12 13">DSM 442</strain>
    </source>
</reference>
<dbReference type="GO" id="GO:0005985">
    <property type="term" value="P:sucrose metabolic process"/>
    <property type="evidence" value="ECO:0007669"/>
    <property type="project" value="UniProtKB-UniPathway"/>
</dbReference>
<feature type="domain" description="Glycosyl hydrolase family 32 N-terminal" evidence="10">
    <location>
        <begin position="27"/>
        <end position="323"/>
    </location>
</feature>
<dbReference type="InterPro" id="IPR013189">
    <property type="entry name" value="Glyco_hydro_32_C"/>
</dbReference>
<dbReference type="EC" id="3.2.1.26" evidence="3 8"/>
<dbReference type="SUPFAM" id="SSF49899">
    <property type="entry name" value="Concanavalin A-like lectins/glucanases"/>
    <property type="match status" value="1"/>
</dbReference>
<dbReference type="PATRIC" id="fig|1395513.3.peg.2634"/>
<organism evidence="12 13">
    <name type="scientific">Sporolactobacillus laevolacticus DSM 442</name>
    <dbReference type="NCBI Taxonomy" id="1395513"/>
    <lineage>
        <taxon>Bacteria</taxon>
        <taxon>Bacillati</taxon>
        <taxon>Bacillota</taxon>
        <taxon>Bacilli</taxon>
        <taxon>Bacillales</taxon>
        <taxon>Sporolactobacillaceae</taxon>
        <taxon>Sporolactobacillus</taxon>
    </lineage>
</organism>
<evidence type="ECO:0000256" key="2">
    <source>
        <dbReference type="ARBA" id="ARBA00009902"/>
    </source>
</evidence>
<evidence type="ECO:0000256" key="1">
    <source>
        <dbReference type="ARBA" id="ARBA00004914"/>
    </source>
</evidence>
<keyword evidence="5 8" id="KW-0378">Hydrolase</keyword>
<dbReference type="Gene3D" id="2.60.120.560">
    <property type="entry name" value="Exo-inulinase, domain 1"/>
    <property type="match status" value="1"/>
</dbReference>
<evidence type="ECO:0000256" key="9">
    <source>
        <dbReference type="RuleBase" id="RU365015"/>
    </source>
</evidence>
<dbReference type="InterPro" id="IPR013148">
    <property type="entry name" value="Glyco_hydro_32_N"/>
</dbReference>
<dbReference type="InterPro" id="IPR001362">
    <property type="entry name" value="Glyco_hydro_32"/>
</dbReference>
<dbReference type="InterPro" id="IPR051214">
    <property type="entry name" value="GH32_Enzymes"/>
</dbReference>
<dbReference type="GO" id="GO:0005737">
    <property type="term" value="C:cytoplasm"/>
    <property type="evidence" value="ECO:0007669"/>
    <property type="project" value="UniProtKB-SubCell"/>
</dbReference>
<keyword evidence="6 8" id="KW-0326">Glycosidase</keyword>
<comment type="caution">
    <text evidence="12">The sequence shown here is derived from an EMBL/GenBank/DDBJ whole genome shotgun (WGS) entry which is preliminary data.</text>
</comment>
<dbReference type="InterPro" id="IPR023296">
    <property type="entry name" value="Glyco_hydro_beta-prop_sf"/>
</dbReference>
<sequence length="485" mass="55969">MALENQQTNTKVDNETQTAKRWRLGYHIMAPSGWINDPNGLIQYKGNYHVFFQHYPYGVEWGPMHWGHVASHDLVHWKYYPIALVPGDTYDRDGCFSGSAVEDEGELCLIYTGHRYLDKEKSLADQVQCLAVSRDGIQFTKDSNNPVIASYPEEGSGDFRDPKVWRHNDFWYLIAGTTKNHIGKVVLYRSSDLRTWTYLGGIAQSEGNQGYMWECPDFFELKSPQGIEPEDDCYQNLHQTGYFVGHFDDECFDFSHGSFNELDKGHDFYAVQTFQDDQGRRIAFAWMDMWESLMPEQEEGWAGALTLPRELTLAADGKIRMTPVEELKKLRKNKLLSVENEYISGEKTYHELTDELLEIEVEFDTTLVEAFDFGINLRVGETEETVIRYDLKEEKLILDRTKSGTGVGGVRQTALPKSERLRLHIYLDRSSVEVFANDGETVMTSRIYPTEKNEGVRLFSNEGDVRMTRLNVWRLENIGLNFENK</sequence>
<comment type="similarity">
    <text evidence="2 8">Belongs to the glycosyl hydrolase 32 family.</text>
</comment>
<dbReference type="SMART" id="SM00640">
    <property type="entry name" value="Glyco_32"/>
    <property type="match status" value="1"/>
</dbReference>
<dbReference type="Pfam" id="PF08244">
    <property type="entry name" value="Glyco_hydro_32C"/>
    <property type="match status" value="1"/>
</dbReference>
<keyword evidence="13" id="KW-1185">Reference proteome</keyword>
<dbReference type="Pfam" id="PF00251">
    <property type="entry name" value="Glyco_hydro_32N"/>
    <property type="match status" value="1"/>
</dbReference>
<dbReference type="PANTHER" id="PTHR43101">
    <property type="entry name" value="BETA-FRUCTOSIDASE"/>
    <property type="match status" value="1"/>
</dbReference>
<evidence type="ECO:0000313" key="12">
    <source>
        <dbReference type="EMBL" id="EST11140.1"/>
    </source>
</evidence>
<dbReference type="InterPro" id="IPR006232">
    <property type="entry name" value="Suc6P_hydrolase"/>
</dbReference>
<dbReference type="Gene3D" id="2.115.10.20">
    <property type="entry name" value="Glycosyl hydrolase domain, family 43"/>
    <property type="match status" value="1"/>
</dbReference>
<protein>
    <recommendedName>
        <fullName evidence="4 8">Sucrose-6-phosphate hydrolase</fullName>
        <ecNumber evidence="3 8">3.2.1.26</ecNumber>
    </recommendedName>
    <alternativeName>
        <fullName evidence="7 9">Invertase</fullName>
    </alternativeName>
</protein>
<keyword evidence="9" id="KW-0119">Carbohydrate metabolism</keyword>
<dbReference type="OrthoDB" id="9759709at2"/>
<evidence type="ECO:0000256" key="8">
    <source>
        <dbReference type="RuleBase" id="RU362110"/>
    </source>
</evidence>
<dbReference type="eggNOG" id="COG1621">
    <property type="taxonomic scope" value="Bacteria"/>
</dbReference>
<dbReference type="STRING" id="1395513.P343_12980"/>
<dbReference type="AlphaFoldDB" id="V6IVI1"/>
<keyword evidence="9" id="KW-0963">Cytoplasm</keyword>
<dbReference type="Proteomes" id="UP000018296">
    <property type="component" value="Unassembled WGS sequence"/>
</dbReference>
<proteinExistence type="inferred from homology"/>
<accession>V6IVI1</accession>
<dbReference type="NCBIfam" id="TIGR01322">
    <property type="entry name" value="scrB_fam"/>
    <property type="match status" value="1"/>
</dbReference>